<organism evidence="3 4">
    <name type="scientific">Parapontixanthobacter aurantiacus</name>
    <dbReference type="NCBI Taxonomy" id="1463599"/>
    <lineage>
        <taxon>Bacteria</taxon>
        <taxon>Pseudomonadati</taxon>
        <taxon>Pseudomonadota</taxon>
        <taxon>Alphaproteobacteria</taxon>
        <taxon>Sphingomonadales</taxon>
        <taxon>Erythrobacteraceae</taxon>
        <taxon>Parapontixanthobacter</taxon>
    </lineage>
</organism>
<keyword evidence="1" id="KW-0812">Transmembrane</keyword>
<proteinExistence type="predicted"/>
<evidence type="ECO:0000313" key="4">
    <source>
        <dbReference type="Proteomes" id="UP000433104"/>
    </source>
</evidence>
<dbReference type="AlphaFoldDB" id="A0A844ZDL7"/>
<dbReference type="EMBL" id="WTYW01000001">
    <property type="protein sequence ID" value="MXO85352.1"/>
    <property type="molecule type" value="Genomic_DNA"/>
</dbReference>
<keyword evidence="4" id="KW-1185">Reference proteome</keyword>
<gene>
    <name evidence="3" type="ORF">GRI38_04850</name>
</gene>
<evidence type="ECO:0000256" key="1">
    <source>
        <dbReference type="SAM" id="Phobius"/>
    </source>
</evidence>
<evidence type="ECO:0000259" key="2">
    <source>
        <dbReference type="Pfam" id="PF07811"/>
    </source>
</evidence>
<dbReference type="Pfam" id="PF07811">
    <property type="entry name" value="TadE"/>
    <property type="match status" value="1"/>
</dbReference>
<name>A0A844ZDL7_9SPHN</name>
<evidence type="ECO:0000313" key="3">
    <source>
        <dbReference type="EMBL" id="MXO85352.1"/>
    </source>
</evidence>
<comment type="caution">
    <text evidence="3">The sequence shown here is derived from an EMBL/GenBank/DDBJ whole genome shotgun (WGS) entry which is preliminary data.</text>
</comment>
<dbReference type="InterPro" id="IPR012495">
    <property type="entry name" value="TadE-like_dom"/>
</dbReference>
<feature type="transmembrane region" description="Helical" evidence="1">
    <location>
        <begin position="20"/>
        <end position="43"/>
    </location>
</feature>
<feature type="domain" description="TadE-like" evidence="2">
    <location>
        <begin position="16"/>
        <end position="56"/>
    </location>
</feature>
<protein>
    <recommendedName>
        <fullName evidence="2">TadE-like domain-containing protein</fullName>
    </recommendedName>
</protein>
<sequence length="171" mass="18751">MTMLRFRRLALRDEKGSIAVEMAFVVPILATFALGAFEIGTIFSRQQELQAAALEGETIALAVARGAQIHVDEIEDIIKTTTRLGDDNVNVTRFYRCDADANTVDNPALCIAEGEGEVDGETTEEGGEEANKPVVSSYLRIEVTDSYTPVWKDFGIGDTINYDVERTVQVS</sequence>
<dbReference type="OrthoDB" id="7409794at2"/>
<keyword evidence="1" id="KW-0472">Membrane</keyword>
<reference evidence="3 4" key="1">
    <citation type="submission" date="2019-12" db="EMBL/GenBank/DDBJ databases">
        <title>Genomic-based taxomic classification of the family Erythrobacteraceae.</title>
        <authorList>
            <person name="Xu L."/>
        </authorList>
    </citation>
    <scope>NUCLEOTIDE SEQUENCE [LARGE SCALE GENOMIC DNA]</scope>
    <source>
        <strain evidence="3 4">MCCC 1A09962</strain>
    </source>
</reference>
<dbReference type="Proteomes" id="UP000433104">
    <property type="component" value="Unassembled WGS sequence"/>
</dbReference>
<accession>A0A844ZDL7</accession>
<keyword evidence="1" id="KW-1133">Transmembrane helix</keyword>
<dbReference type="RefSeq" id="WP_160681761.1">
    <property type="nucleotide sequence ID" value="NZ_WTYW01000001.1"/>
</dbReference>